<dbReference type="GO" id="GO:0006313">
    <property type="term" value="P:DNA transposition"/>
    <property type="evidence" value="ECO:0007669"/>
    <property type="project" value="InterPro"/>
</dbReference>
<reference evidence="1" key="1">
    <citation type="submission" date="2022-09" db="EMBL/GenBank/DDBJ databases">
        <title>Intensive care unit water sources are persistently colonized with multi-drug resistant bacteria and are the site of extensive horizontal gene transfer of antibiotic resistance genes.</title>
        <authorList>
            <person name="Diorio-Toth L."/>
        </authorList>
    </citation>
    <scope>NUCLEOTIDE SEQUENCE</scope>
    <source>
        <strain evidence="1">GD03851</strain>
    </source>
</reference>
<dbReference type="GO" id="GO:0043565">
    <property type="term" value="F:sequence-specific DNA binding"/>
    <property type="evidence" value="ECO:0007669"/>
    <property type="project" value="InterPro"/>
</dbReference>
<comment type="caution">
    <text evidence="1">The sequence shown here is derived from an EMBL/GenBank/DDBJ whole genome shotgun (WGS) entry which is preliminary data.</text>
</comment>
<sequence length="128" mass="13798">MTTITHASTISASAPRKRRTYSTEFKNSIVQACRVPNTSIASVALQHGLNANLVCKWIRLLDGEQALDNSAPPKPTFIALPYPAAFNPSTIAMLPVHITLPDSNIEIGLKWQGSEMSALAELLKALAT</sequence>
<gene>
    <name evidence="1" type="ORF">N5D11_11855</name>
</gene>
<organism evidence="1 2">
    <name type="scientific">Acinetobacter johnsonii</name>
    <dbReference type="NCBI Taxonomy" id="40214"/>
    <lineage>
        <taxon>Bacteria</taxon>
        <taxon>Pseudomonadati</taxon>
        <taxon>Pseudomonadota</taxon>
        <taxon>Gammaproteobacteria</taxon>
        <taxon>Moraxellales</taxon>
        <taxon>Moraxellaceae</taxon>
        <taxon>Acinetobacter</taxon>
    </lineage>
</organism>
<dbReference type="AlphaFoldDB" id="A0AA42LEB6"/>
<proteinExistence type="predicted"/>
<protein>
    <submittedName>
        <fullName evidence="1">Transposase</fullName>
    </submittedName>
</protein>
<dbReference type="SUPFAM" id="SSF48295">
    <property type="entry name" value="TrpR-like"/>
    <property type="match status" value="1"/>
</dbReference>
<dbReference type="EMBL" id="JAOCDR010000029">
    <property type="protein sequence ID" value="MDH0656802.1"/>
    <property type="molecule type" value="Genomic_DNA"/>
</dbReference>
<dbReference type="RefSeq" id="WP_151711100.1">
    <property type="nucleotide sequence ID" value="NZ_JAOBYQ010000022.1"/>
</dbReference>
<dbReference type="GO" id="GO:0004803">
    <property type="term" value="F:transposase activity"/>
    <property type="evidence" value="ECO:0007669"/>
    <property type="project" value="InterPro"/>
</dbReference>
<evidence type="ECO:0000313" key="2">
    <source>
        <dbReference type="Proteomes" id="UP001161099"/>
    </source>
</evidence>
<dbReference type="Pfam" id="PF01527">
    <property type="entry name" value="HTH_Tnp_1"/>
    <property type="match status" value="1"/>
</dbReference>
<dbReference type="Proteomes" id="UP001161099">
    <property type="component" value="Unassembled WGS sequence"/>
</dbReference>
<evidence type="ECO:0000313" key="1">
    <source>
        <dbReference type="EMBL" id="MDH0656802.1"/>
    </source>
</evidence>
<dbReference type="InterPro" id="IPR010921">
    <property type="entry name" value="Trp_repressor/repl_initiator"/>
</dbReference>
<accession>A0AA42LEB6</accession>
<dbReference type="InterPro" id="IPR002514">
    <property type="entry name" value="Transposase_8"/>
</dbReference>
<name>A0AA42LEB6_ACIJO</name>